<name>A0AAV1I1A5_9CHLO</name>
<dbReference type="AlphaFoldDB" id="A0AAV1I1A5"/>
<feature type="region of interest" description="Disordered" evidence="1">
    <location>
        <begin position="116"/>
        <end position="158"/>
    </location>
</feature>
<reference evidence="2 3" key="1">
    <citation type="submission" date="2023-10" db="EMBL/GenBank/DDBJ databases">
        <authorList>
            <person name="Maclean D."/>
            <person name="Macfadyen A."/>
        </authorList>
    </citation>
    <scope>NUCLEOTIDE SEQUENCE [LARGE SCALE GENOMIC DNA]</scope>
</reference>
<evidence type="ECO:0000313" key="3">
    <source>
        <dbReference type="Proteomes" id="UP001314263"/>
    </source>
</evidence>
<proteinExistence type="predicted"/>
<dbReference type="Proteomes" id="UP001314263">
    <property type="component" value="Unassembled WGS sequence"/>
</dbReference>
<evidence type="ECO:0000256" key="1">
    <source>
        <dbReference type="SAM" id="MobiDB-lite"/>
    </source>
</evidence>
<accession>A0AAV1I1A5</accession>
<gene>
    <name evidence="2" type="ORF">CVIRNUC_003801</name>
</gene>
<organism evidence="2 3">
    <name type="scientific">Coccomyxa viridis</name>
    <dbReference type="NCBI Taxonomy" id="1274662"/>
    <lineage>
        <taxon>Eukaryota</taxon>
        <taxon>Viridiplantae</taxon>
        <taxon>Chlorophyta</taxon>
        <taxon>core chlorophytes</taxon>
        <taxon>Trebouxiophyceae</taxon>
        <taxon>Trebouxiophyceae incertae sedis</taxon>
        <taxon>Coccomyxaceae</taxon>
        <taxon>Coccomyxa</taxon>
    </lineage>
</organism>
<feature type="region of interest" description="Disordered" evidence="1">
    <location>
        <begin position="48"/>
        <end position="77"/>
    </location>
</feature>
<sequence length="380" mass="41425">MDASLPCRSYLGLGSLIDIYSEEWLADDSESEEAWLTPAKVSRIIAAPKSGHTQDSPLTGVGKFPESSYRTPDNNKYRSEDCPANTFLTHLDISNEGMQGSTAACDDTRWQIKAQQQSLQVNQSDTDSLYTDTEQPHTGNHSDIAEEKNSSAPVSCSTAKPSYQTGRAAGKVSIVAGHSCQGHATSAEAYHAPIAGDAARSKASMVAVANSRPKDSPLKSSAEFASIIVDNAFSKTASASSAWQNYLKQRSISFPMRSPCMTADSTSRQSKPAAFHLNRDSLDPFLTRHMCLQQLEAFWGHGSEQGAGGGRSICSIGEEQTQDLVRRLQIASLCKKLHSSVLEVDQQTQSMLVQMQEREKRLEKEGAEVDLMCKRLECHV</sequence>
<feature type="compositionally biased region" description="Polar residues" evidence="1">
    <location>
        <begin position="116"/>
        <end position="141"/>
    </location>
</feature>
<comment type="caution">
    <text evidence="2">The sequence shown here is derived from an EMBL/GenBank/DDBJ whole genome shotgun (WGS) entry which is preliminary data.</text>
</comment>
<keyword evidence="3" id="KW-1185">Reference proteome</keyword>
<dbReference type="EMBL" id="CAUYUE010000004">
    <property type="protein sequence ID" value="CAK0770781.1"/>
    <property type="molecule type" value="Genomic_DNA"/>
</dbReference>
<evidence type="ECO:0000313" key="2">
    <source>
        <dbReference type="EMBL" id="CAK0770781.1"/>
    </source>
</evidence>
<protein>
    <submittedName>
        <fullName evidence="2">Uncharacterized protein</fullName>
    </submittedName>
</protein>